<name>A0A443YWE3_9SPHI</name>
<dbReference type="OrthoDB" id="1096291at2"/>
<dbReference type="EMBL" id="SAYW01000002">
    <property type="protein sequence ID" value="RWU08330.1"/>
    <property type="molecule type" value="Genomic_DNA"/>
</dbReference>
<dbReference type="Pfam" id="PF16132">
    <property type="entry name" value="DUF4843"/>
    <property type="match status" value="1"/>
</dbReference>
<organism evidence="1 2">
    <name type="scientific">Pedobacter chitinilyticus</name>
    <dbReference type="NCBI Taxonomy" id="2233776"/>
    <lineage>
        <taxon>Bacteria</taxon>
        <taxon>Pseudomonadati</taxon>
        <taxon>Bacteroidota</taxon>
        <taxon>Sphingobacteriia</taxon>
        <taxon>Sphingobacteriales</taxon>
        <taxon>Sphingobacteriaceae</taxon>
        <taxon>Pedobacter</taxon>
    </lineage>
</organism>
<reference evidence="1 2" key="1">
    <citation type="submission" date="2018-06" db="EMBL/GenBank/DDBJ databases">
        <title>Pedobacter endophyticus sp. nov., an endophytic bacterium isolated from a leaf of Triticum aestivum.</title>
        <authorList>
            <person name="Zhang L."/>
        </authorList>
    </citation>
    <scope>NUCLEOTIDE SEQUENCE [LARGE SCALE GENOMIC DNA]</scope>
    <source>
        <strain evidence="1 2">CM134L-2</strain>
    </source>
</reference>
<dbReference type="RefSeq" id="WP_113646854.1">
    <property type="nucleotide sequence ID" value="NZ_QMHN01000002.1"/>
</dbReference>
<gene>
    <name evidence="1" type="ORF">DPV69_08100</name>
</gene>
<dbReference type="PROSITE" id="PS51257">
    <property type="entry name" value="PROKAR_LIPOPROTEIN"/>
    <property type="match status" value="1"/>
</dbReference>
<proteinExistence type="predicted"/>
<dbReference type="InterPro" id="IPR032299">
    <property type="entry name" value="DUF4843"/>
</dbReference>
<keyword evidence="2" id="KW-1185">Reference proteome</keyword>
<evidence type="ECO:0000313" key="2">
    <source>
        <dbReference type="Proteomes" id="UP000284120"/>
    </source>
</evidence>
<comment type="caution">
    <text evidence="1">The sequence shown here is derived from an EMBL/GenBank/DDBJ whole genome shotgun (WGS) entry which is preliminary data.</text>
</comment>
<dbReference type="AlphaFoldDB" id="A0A443YWE3"/>
<dbReference type="Proteomes" id="UP000284120">
    <property type="component" value="Unassembled WGS sequence"/>
</dbReference>
<protein>
    <submittedName>
        <fullName evidence="1">DUF4843 domain-containing protein</fullName>
    </submittedName>
</protein>
<accession>A0A443YWE3</accession>
<evidence type="ECO:0000313" key="1">
    <source>
        <dbReference type="EMBL" id="RWU08330.1"/>
    </source>
</evidence>
<sequence length="266" mass="29829">MKNILSYICLGMFFLSSCKEEALTTYENAISKNPIYFAEAKDLNNFKAVSFGYEKTAVVDSVVTFIVRAIGTPENHDRPYDLTIADSSTLKSGTEYEILNKPLSVKAGKVADTLKIKLLRATTLRNQAAYLYMDLKPNSNFTNDFLIYTKTSNGVTTTGYHTRMTLKVDDIAGPPPFWTLGNTYYNSTVGYFGTFSRLKFQLLITYYNLDVDQVVAPNWYTTDNNGRRFSGWANGLKAYLTRMAAAGTPVYEEDGVTLMKMGVYAQ</sequence>